<accession>A0A017T219</accession>
<dbReference type="STRING" id="1192034.CAP_5792"/>
<organism evidence="2 3">
    <name type="scientific">Chondromyces apiculatus DSM 436</name>
    <dbReference type="NCBI Taxonomy" id="1192034"/>
    <lineage>
        <taxon>Bacteria</taxon>
        <taxon>Pseudomonadati</taxon>
        <taxon>Myxococcota</taxon>
        <taxon>Polyangia</taxon>
        <taxon>Polyangiales</taxon>
        <taxon>Polyangiaceae</taxon>
        <taxon>Chondromyces</taxon>
    </lineage>
</organism>
<evidence type="ECO:0000313" key="3">
    <source>
        <dbReference type="Proteomes" id="UP000019678"/>
    </source>
</evidence>
<feature type="region of interest" description="Disordered" evidence="1">
    <location>
        <begin position="82"/>
        <end position="110"/>
    </location>
</feature>
<proteinExistence type="predicted"/>
<name>A0A017T219_9BACT</name>
<dbReference type="Proteomes" id="UP000019678">
    <property type="component" value="Unassembled WGS sequence"/>
</dbReference>
<evidence type="ECO:0000313" key="2">
    <source>
        <dbReference type="EMBL" id="EYF03288.1"/>
    </source>
</evidence>
<gene>
    <name evidence="2" type="ORF">CAP_5792</name>
</gene>
<sequence>MTGGAASSPCTRCLRGGHRNCCASRDRAARVPVFRRGTRSPAGHQGGVCLRSGSAWHRIGRGRQGEGQGTRVVSSARVARRCTPGAIGDAQAQPRGAAPRSARVSSGRVS</sequence>
<keyword evidence="3" id="KW-1185">Reference proteome</keyword>
<dbReference type="EMBL" id="ASRX01000049">
    <property type="protein sequence ID" value="EYF03288.1"/>
    <property type="molecule type" value="Genomic_DNA"/>
</dbReference>
<reference evidence="2 3" key="1">
    <citation type="submission" date="2013-05" db="EMBL/GenBank/DDBJ databases">
        <title>Genome assembly of Chondromyces apiculatus DSM 436.</title>
        <authorList>
            <person name="Sharma G."/>
            <person name="Khatri I."/>
            <person name="Kaur C."/>
            <person name="Mayilraj S."/>
            <person name="Subramanian S."/>
        </authorList>
    </citation>
    <scope>NUCLEOTIDE SEQUENCE [LARGE SCALE GENOMIC DNA]</scope>
    <source>
        <strain evidence="2 3">DSM 436</strain>
    </source>
</reference>
<dbReference type="AlphaFoldDB" id="A0A017T219"/>
<protein>
    <submittedName>
        <fullName evidence="2">Uncharacterized protein</fullName>
    </submittedName>
</protein>
<comment type="caution">
    <text evidence="2">The sequence shown here is derived from an EMBL/GenBank/DDBJ whole genome shotgun (WGS) entry which is preliminary data.</text>
</comment>
<evidence type="ECO:0000256" key="1">
    <source>
        <dbReference type="SAM" id="MobiDB-lite"/>
    </source>
</evidence>